<organism evidence="5 6">
    <name type="scientific">Paractinoplanes rishiriensis</name>
    <dbReference type="NCBI Taxonomy" id="1050105"/>
    <lineage>
        <taxon>Bacteria</taxon>
        <taxon>Bacillati</taxon>
        <taxon>Actinomycetota</taxon>
        <taxon>Actinomycetes</taxon>
        <taxon>Micromonosporales</taxon>
        <taxon>Micromonosporaceae</taxon>
        <taxon>Paractinoplanes</taxon>
    </lineage>
</organism>
<dbReference type="GO" id="GO:0004674">
    <property type="term" value="F:protein serine/threonine kinase activity"/>
    <property type="evidence" value="ECO:0007669"/>
    <property type="project" value="UniProtKB-KW"/>
</dbReference>
<dbReference type="InterPro" id="IPR025847">
    <property type="entry name" value="MEDS_domain"/>
</dbReference>
<evidence type="ECO:0000256" key="2">
    <source>
        <dbReference type="SAM" id="MobiDB-lite"/>
    </source>
</evidence>
<evidence type="ECO:0000313" key="6">
    <source>
        <dbReference type="Proteomes" id="UP000636960"/>
    </source>
</evidence>
<dbReference type="InterPro" id="IPR050267">
    <property type="entry name" value="Anti-sigma-factor_SerPK"/>
</dbReference>
<keyword evidence="1" id="KW-0418">Kinase</keyword>
<feature type="domain" description="MEDS" evidence="4">
    <location>
        <begin position="31"/>
        <end position="179"/>
    </location>
</feature>
<dbReference type="AlphaFoldDB" id="A0A919KAM3"/>
<evidence type="ECO:0000313" key="5">
    <source>
        <dbReference type="EMBL" id="GIF01966.1"/>
    </source>
</evidence>
<dbReference type="InterPro" id="IPR003594">
    <property type="entry name" value="HATPase_dom"/>
</dbReference>
<keyword evidence="1" id="KW-0808">Transferase</keyword>
<name>A0A919KAM3_9ACTN</name>
<sequence>MRTAWKGSLHPRGDRDPRRDHQMSTEPGLAHTALIASSDTELLSILVPELRRSTERYDETLLVVREHTRTVLGEQVGALESAALGEPAEFYQRLGFAYEGFRRYLAAQQDAGRRVHLLAEPDLTGATDAGLQADRAAAYLAYEAVCNQTYAPYGSAITCLWNPQHHPRPVLDGVRATHPYLLTPTGPVRSPTYLAPQRYLSERQDMPWRPAPAHIDHELVLSEVAGLSRLRTVLHTWAIEHQFASEPAEDLVVATVEVAANGLRHGAPPVRVRAWHHHDTLIVECDDSAGRPIPATAGYQRPQPADPTPGGRGLWVARQLADVVQIHSTSNRTCVRLLFPQHTSCTPTV</sequence>
<dbReference type="CDD" id="cd16936">
    <property type="entry name" value="HATPase_RsbW-like"/>
    <property type="match status" value="1"/>
</dbReference>
<dbReference type="PANTHER" id="PTHR35526:SF3">
    <property type="entry name" value="ANTI-SIGMA-F FACTOR RSBW"/>
    <property type="match status" value="1"/>
</dbReference>
<dbReference type="SUPFAM" id="SSF55874">
    <property type="entry name" value="ATPase domain of HSP90 chaperone/DNA topoisomerase II/histidine kinase"/>
    <property type="match status" value="1"/>
</dbReference>
<dbReference type="PANTHER" id="PTHR35526">
    <property type="entry name" value="ANTI-SIGMA-F FACTOR RSBW-RELATED"/>
    <property type="match status" value="1"/>
</dbReference>
<evidence type="ECO:0000259" key="4">
    <source>
        <dbReference type="Pfam" id="PF14417"/>
    </source>
</evidence>
<evidence type="ECO:0008006" key="7">
    <source>
        <dbReference type="Google" id="ProtNLM"/>
    </source>
</evidence>
<protein>
    <recommendedName>
        <fullName evidence="7">Anti-sigma regulatory factor (Ser/Thr protein kinase)</fullName>
    </recommendedName>
</protein>
<dbReference type="InterPro" id="IPR036890">
    <property type="entry name" value="HATPase_C_sf"/>
</dbReference>
<reference evidence="5" key="1">
    <citation type="submission" date="2021-01" db="EMBL/GenBank/DDBJ databases">
        <title>Whole genome shotgun sequence of Actinoplanes rishiriensis NBRC 108556.</title>
        <authorList>
            <person name="Komaki H."/>
            <person name="Tamura T."/>
        </authorList>
    </citation>
    <scope>NUCLEOTIDE SEQUENCE</scope>
    <source>
        <strain evidence="5">NBRC 108556</strain>
    </source>
</reference>
<dbReference type="Gene3D" id="3.30.565.10">
    <property type="entry name" value="Histidine kinase-like ATPase, C-terminal domain"/>
    <property type="match status" value="1"/>
</dbReference>
<keyword evidence="1" id="KW-0723">Serine/threonine-protein kinase</keyword>
<keyword evidence="6" id="KW-1185">Reference proteome</keyword>
<feature type="domain" description="Histidine kinase/HSP90-like ATPase" evidence="3">
    <location>
        <begin position="223"/>
        <end position="337"/>
    </location>
</feature>
<feature type="compositionally biased region" description="Basic and acidic residues" evidence="2">
    <location>
        <begin position="11"/>
        <end position="23"/>
    </location>
</feature>
<accession>A0A919KAM3</accession>
<proteinExistence type="predicted"/>
<dbReference type="Pfam" id="PF13581">
    <property type="entry name" value="HATPase_c_2"/>
    <property type="match status" value="1"/>
</dbReference>
<evidence type="ECO:0000259" key="3">
    <source>
        <dbReference type="Pfam" id="PF13581"/>
    </source>
</evidence>
<evidence type="ECO:0000256" key="1">
    <source>
        <dbReference type="ARBA" id="ARBA00022527"/>
    </source>
</evidence>
<comment type="caution">
    <text evidence="5">The sequence shown here is derived from an EMBL/GenBank/DDBJ whole genome shotgun (WGS) entry which is preliminary data.</text>
</comment>
<gene>
    <name evidence="5" type="ORF">Ari01nite_94300</name>
</gene>
<feature type="region of interest" description="Disordered" evidence="2">
    <location>
        <begin position="293"/>
        <end position="312"/>
    </location>
</feature>
<dbReference type="EMBL" id="BOMV01000115">
    <property type="protein sequence ID" value="GIF01966.1"/>
    <property type="molecule type" value="Genomic_DNA"/>
</dbReference>
<feature type="region of interest" description="Disordered" evidence="2">
    <location>
        <begin position="1"/>
        <end position="25"/>
    </location>
</feature>
<dbReference type="Proteomes" id="UP000636960">
    <property type="component" value="Unassembled WGS sequence"/>
</dbReference>
<dbReference type="Pfam" id="PF14417">
    <property type="entry name" value="MEDS"/>
    <property type="match status" value="1"/>
</dbReference>